<organism evidence="2">
    <name type="scientific">bioreactor metagenome</name>
    <dbReference type="NCBI Taxonomy" id="1076179"/>
    <lineage>
        <taxon>unclassified sequences</taxon>
        <taxon>metagenomes</taxon>
        <taxon>ecological metagenomes</taxon>
    </lineage>
</organism>
<feature type="region of interest" description="Disordered" evidence="1">
    <location>
        <begin position="324"/>
        <end position="353"/>
    </location>
</feature>
<sequence>MQIAFDGADGDLAQRFAAGSGDQRFDQRQPGLHGAGGDQKFRHIGFVAAEAFADFAHGRDHARIENGVDVLPGVDRRLDDGGHIIAPALDHRGFESFEIRHDSVSDLIVVNLQGFKKRFHIVERHRRRQVAAAGEHVIAVRRGFAEQRHGAFEYRFRIHGFEHADRVKVAHDRNIFRNLSQNIENFDGVADMQRVRPGGEQRIDLLFGFAAVVQNYHEPIVPDRRDDRPEVIGGEFPAHVRGKQSRGRFGDDRPGYARRLDCQQIFLQKSGSFGQQRMRGFRLGSGQHHHFSHVRQPSGQRIGTDDAAEGRPFQPFRAEPGALQHLGGPPGTHCRNPQGADRRRGAGERPGNGRIFVIRKGDFAAEGFGFDRQIHEGHLSVDRSGLAQCPDAAELKFPVLKDRARLRSDQLRAGRSHDRHRLAPGRVQNRSDELPFVENHGNLRNVVLTIN</sequence>
<comment type="caution">
    <text evidence="2">The sequence shown here is derived from an EMBL/GenBank/DDBJ whole genome shotgun (WGS) entry which is preliminary data.</text>
</comment>
<proteinExistence type="predicted"/>
<dbReference type="EMBL" id="VSSQ01005871">
    <property type="protein sequence ID" value="MPM30727.1"/>
    <property type="molecule type" value="Genomic_DNA"/>
</dbReference>
<dbReference type="AlphaFoldDB" id="A0A644YR07"/>
<evidence type="ECO:0000256" key="1">
    <source>
        <dbReference type="SAM" id="MobiDB-lite"/>
    </source>
</evidence>
<evidence type="ECO:0000313" key="2">
    <source>
        <dbReference type="EMBL" id="MPM30727.1"/>
    </source>
</evidence>
<protein>
    <submittedName>
        <fullName evidence="2">Uncharacterized protein</fullName>
    </submittedName>
</protein>
<reference evidence="2" key="1">
    <citation type="submission" date="2019-08" db="EMBL/GenBank/DDBJ databases">
        <authorList>
            <person name="Kucharzyk K."/>
            <person name="Murdoch R.W."/>
            <person name="Higgins S."/>
            <person name="Loffler F."/>
        </authorList>
    </citation>
    <scope>NUCLEOTIDE SEQUENCE</scope>
</reference>
<gene>
    <name evidence="2" type="ORF">SDC9_77277</name>
</gene>
<name>A0A644YR07_9ZZZZ</name>
<accession>A0A644YR07</accession>